<evidence type="ECO:0000313" key="4">
    <source>
        <dbReference type="Proteomes" id="UP000789405"/>
    </source>
</evidence>
<feature type="compositionally biased region" description="Low complexity" evidence="1">
    <location>
        <begin position="298"/>
        <end position="307"/>
    </location>
</feature>
<feature type="region of interest" description="Disordered" evidence="1">
    <location>
        <begin position="290"/>
        <end position="310"/>
    </location>
</feature>
<organism evidence="3 4">
    <name type="scientific">Dentiscutata erythropus</name>
    <dbReference type="NCBI Taxonomy" id="1348616"/>
    <lineage>
        <taxon>Eukaryota</taxon>
        <taxon>Fungi</taxon>
        <taxon>Fungi incertae sedis</taxon>
        <taxon>Mucoromycota</taxon>
        <taxon>Glomeromycotina</taxon>
        <taxon>Glomeromycetes</taxon>
        <taxon>Diversisporales</taxon>
        <taxon>Gigasporaceae</taxon>
        <taxon>Dentiscutata</taxon>
    </lineage>
</organism>
<dbReference type="PANTHER" id="PTHR45786">
    <property type="entry name" value="DNA BINDING PROTEIN-LIKE"/>
    <property type="match status" value="1"/>
</dbReference>
<dbReference type="AlphaFoldDB" id="A0A9N9DQ01"/>
<accession>A0A9N9DQ01</accession>
<evidence type="ECO:0000256" key="1">
    <source>
        <dbReference type="SAM" id="MobiDB-lite"/>
    </source>
</evidence>
<dbReference type="Proteomes" id="UP000789405">
    <property type="component" value="Unassembled WGS sequence"/>
</dbReference>
<name>A0A9N9DQ01_9GLOM</name>
<evidence type="ECO:0000259" key="2">
    <source>
        <dbReference type="Pfam" id="PF14214"/>
    </source>
</evidence>
<dbReference type="EMBL" id="CAJVPY010005676">
    <property type="protein sequence ID" value="CAG8648188.1"/>
    <property type="molecule type" value="Genomic_DNA"/>
</dbReference>
<dbReference type="Pfam" id="PF14214">
    <property type="entry name" value="Helitron_like_N"/>
    <property type="match status" value="1"/>
</dbReference>
<sequence length="387" mass="44847">MYDIKQKLLKTEEENPESLMLKLTIMVYKITNNPIGVVGNHYEVHSPEPVHLLIQTQKHPKTNHNLARSTIDNFEPTVMHRKYVVNGRYILPRMSIFCKHCQALRWLIESPTNCCYNGKVVLAPLDNVPELIMRLFIQDSLTTEEPYLKQIRSFNSIFSFTSMGASIDPELANGAHGIYTYHLQRALYHRSGSLLPGQPIMLRLLSGQGFDIRRYNWSTADEIAVLLIDNNTDSGYDIFLCTTQGQLQRISECHAAYDPLQYPLLFPYSQLENHRNPISDALENEINLTGRNSDKELSQPQQRSQRSQRSHITMRDYAAYHLHIRSPTDSIIHHAGHFFYQYIVDQYAKIEQNWLLWQRINQQTIHAELYQGFADALANDFQNLSNI</sequence>
<reference evidence="3" key="1">
    <citation type="submission" date="2021-06" db="EMBL/GenBank/DDBJ databases">
        <authorList>
            <person name="Kallberg Y."/>
            <person name="Tangrot J."/>
            <person name="Rosling A."/>
        </authorList>
    </citation>
    <scope>NUCLEOTIDE SEQUENCE</scope>
    <source>
        <strain evidence="3">MA453B</strain>
    </source>
</reference>
<dbReference type="PANTHER" id="PTHR45786:SF74">
    <property type="entry name" value="ATP-DEPENDENT DNA HELICASE"/>
    <property type="match status" value="1"/>
</dbReference>
<dbReference type="InterPro" id="IPR025476">
    <property type="entry name" value="Helitron_helicase-like"/>
</dbReference>
<dbReference type="OrthoDB" id="1748060at2759"/>
<proteinExistence type="predicted"/>
<comment type="caution">
    <text evidence="3">The sequence shown here is derived from an EMBL/GenBank/DDBJ whole genome shotgun (WGS) entry which is preliminary data.</text>
</comment>
<gene>
    <name evidence="3" type="ORF">DERYTH_LOCUS10035</name>
</gene>
<feature type="domain" description="Helitron helicase-like" evidence="2">
    <location>
        <begin position="317"/>
        <end position="380"/>
    </location>
</feature>
<evidence type="ECO:0000313" key="3">
    <source>
        <dbReference type="EMBL" id="CAG8648188.1"/>
    </source>
</evidence>
<keyword evidence="4" id="KW-1185">Reference proteome</keyword>
<protein>
    <submittedName>
        <fullName evidence="3">3926_t:CDS:1</fullName>
    </submittedName>
</protein>